<evidence type="ECO:0000256" key="4">
    <source>
        <dbReference type="SAM" id="SignalP"/>
    </source>
</evidence>
<dbReference type="PANTHER" id="PTHR35089">
    <property type="entry name" value="CHAPERONE PROTEIN SKP"/>
    <property type="match status" value="1"/>
</dbReference>
<feature type="coiled-coil region" evidence="3">
    <location>
        <begin position="77"/>
        <end position="104"/>
    </location>
</feature>
<evidence type="ECO:0000313" key="6">
    <source>
        <dbReference type="Proteomes" id="UP001501337"/>
    </source>
</evidence>
<dbReference type="Proteomes" id="UP001501337">
    <property type="component" value="Unassembled WGS sequence"/>
</dbReference>
<reference evidence="6" key="1">
    <citation type="journal article" date="2019" name="Int. J. Syst. Evol. Microbiol.">
        <title>The Global Catalogue of Microorganisms (GCM) 10K type strain sequencing project: providing services to taxonomists for standard genome sequencing and annotation.</title>
        <authorList>
            <consortium name="The Broad Institute Genomics Platform"/>
            <consortium name="The Broad Institute Genome Sequencing Center for Infectious Disease"/>
            <person name="Wu L."/>
            <person name="Ma J."/>
        </authorList>
    </citation>
    <scope>NUCLEOTIDE SEQUENCE [LARGE SCALE GENOMIC DNA]</scope>
    <source>
        <strain evidence="6">JCM 17555</strain>
    </source>
</reference>
<dbReference type="EMBL" id="BAABBO010000012">
    <property type="protein sequence ID" value="GAA3969391.1"/>
    <property type="molecule type" value="Genomic_DNA"/>
</dbReference>
<proteinExistence type="inferred from homology"/>
<evidence type="ECO:0000256" key="3">
    <source>
        <dbReference type="SAM" id="Coils"/>
    </source>
</evidence>
<dbReference type="SUPFAM" id="SSF111384">
    <property type="entry name" value="OmpH-like"/>
    <property type="match status" value="1"/>
</dbReference>
<keyword evidence="3" id="KW-0175">Coiled coil</keyword>
<dbReference type="PANTHER" id="PTHR35089:SF1">
    <property type="entry name" value="CHAPERONE PROTEIN SKP"/>
    <property type="match status" value="1"/>
</dbReference>
<comment type="caution">
    <text evidence="5">The sequence shown here is derived from an EMBL/GenBank/DDBJ whole genome shotgun (WGS) entry which is preliminary data.</text>
</comment>
<evidence type="ECO:0000256" key="1">
    <source>
        <dbReference type="ARBA" id="ARBA00009091"/>
    </source>
</evidence>
<dbReference type="RefSeq" id="WP_344807600.1">
    <property type="nucleotide sequence ID" value="NZ_BAABBO010000012.1"/>
</dbReference>
<evidence type="ECO:0000313" key="5">
    <source>
        <dbReference type="EMBL" id="GAA3969391.1"/>
    </source>
</evidence>
<name>A0ABP7PQ81_9GAMM</name>
<dbReference type="InterPro" id="IPR024930">
    <property type="entry name" value="Skp_dom_sf"/>
</dbReference>
<comment type="similarity">
    <text evidence="1">Belongs to the Skp family.</text>
</comment>
<dbReference type="InterPro" id="IPR005632">
    <property type="entry name" value="Chaperone_Skp"/>
</dbReference>
<dbReference type="SMART" id="SM00935">
    <property type="entry name" value="OmpH"/>
    <property type="match status" value="1"/>
</dbReference>
<dbReference type="Gene3D" id="3.30.910.20">
    <property type="entry name" value="Skp domain"/>
    <property type="match status" value="1"/>
</dbReference>
<dbReference type="Pfam" id="PF03938">
    <property type="entry name" value="OmpH"/>
    <property type="match status" value="1"/>
</dbReference>
<accession>A0ABP7PQ81</accession>
<evidence type="ECO:0000256" key="2">
    <source>
        <dbReference type="ARBA" id="ARBA00022729"/>
    </source>
</evidence>
<keyword evidence="2 4" id="KW-0732">Signal</keyword>
<protein>
    <submittedName>
        <fullName evidence="5">OmpH family outer membrane protein</fullName>
    </submittedName>
</protein>
<keyword evidence="6" id="KW-1185">Reference proteome</keyword>
<sequence length="166" mass="18505">MFLKRLVLTCSLLSVAGFATAEMQIGIIDLRAALLGSESAKSFSTQMEKDFADDDARIRKVGEEAQKLQQRLQKDGAIMSESEKEKAQAELEEKVQEFNFLKNKFQNSVAKREELFVNQSKPKVDAAIKKLAADNDLDLVLPKTVAVFSAPALDITDKLIEELNKQ</sequence>
<organism evidence="5 6">
    <name type="scientific">Allohahella marinimesophila</name>
    <dbReference type="NCBI Taxonomy" id="1054972"/>
    <lineage>
        <taxon>Bacteria</taxon>
        <taxon>Pseudomonadati</taxon>
        <taxon>Pseudomonadota</taxon>
        <taxon>Gammaproteobacteria</taxon>
        <taxon>Oceanospirillales</taxon>
        <taxon>Hahellaceae</taxon>
        <taxon>Allohahella</taxon>
    </lineage>
</organism>
<gene>
    <name evidence="5" type="ORF">GCM10022278_28930</name>
</gene>
<feature type="chain" id="PRO_5047201300" evidence="4">
    <location>
        <begin position="22"/>
        <end position="166"/>
    </location>
</feature>
<feature type="signal peptide" evidence="4">
    <location>
        <begin position="1"/>
        <end position="21"/>
    </location>
</feature>